<evidence type="ECO:0000259" key="1">
    <source>
        <dbReference type="Pfam" id="PF03755"/>
    </source>
</evidence>
<dbReference type="AlphaFoldDB" id="A0A382U3N9"/>
<dbReference type="InterPro" id="IPR013527">
    <property type="entry name" value="YicC-like_N"/>
</dbReference>
<dbReference type="Pfam" id="PF03755">
    <property type="entry name" value="YicC-like_N"/>
    <property type="match status" value="1"/>
</dbReference>
<organism evidence="2">
    <name type="scientific">marine metagenome</name>
    <dbReference type="NCBI Taxonomy" id="408172"/>
    <lineage>
        <taxon>unclassified sequences</taxon>
        <taxon>metagenomes</taxon>
        <taxon>ecological metagenomes</taxon>
    </lineage>
</organism>
<dbReference type="EMBL" id="UINC01141068">
    <property type="protein sequence ID" value="SVD28587.1"/>
    <property type="molecule type" value="Genomic_DNA"/>
</dbReference>
<dbReference type="GO" id="GO:0004521">
    <property type="term" value="F:RNA endonuclease activity"/>
    <property type="evidence" value="ECO:0007669"/>
    <property type="project" value="InterPro"/>
</dbReference>
<feature type="domain" description="Endoribonuclease YicC-like N-terminal" evidence="1">
    <location>
        <begin position="2"/>
        <end position="154"/>
    </location>
</feature>
<gene>
    <name evidence="2" type="ORF">METZ01_LOCUS381441</name>
</gene>
<accession>A0A382U3N9</accession>
<feature type="non-terminal residue" evidence="2">
    <location>
        <position position="192"/>
    </location>
</feature>
<reference evidence="2" key="1">
    <citation type="submission" date="2018-05" db="EMBL/GenBank/DDBJ databases">
        <authorList>
            <person name="Lanie J.A."/>
            <person name="Ng W.-L."/>
            <person name="Kazmierczak K.M."/>
            <person name="Andrzejewski T.M."/>
            <person name="Davidsen T.M."/>
            <person name="Wayne K.J."/>
            <person name="Tettelin H."/>
            <person name="Glass J.I."/>
            <person name="Rusch D."/>
            <person name="Podicherti R."/>
            <person name="Tsui H.-C.T."/>
            <person name="Winkler M.E."/>
        </authorList>
    </citation>
    <scope>NUCLEOTIDE SEQUENCE</scope>
</reference>
<dbReference type="InterPro" id="IPR005229">
    <property type="entry name" value="YicC/YloC-like"/>
</dbReference>
<sequence length="192" mass="22279">MIHSMTAYGRAEDSNNNNSISCEIRSVNHRYLELSIRLPEELRPIEQKIREHISDKLKRGKIDCNIRIEQHNVHNETLSINEDLLKKVIELAEKTNIDLTASSPLNALDLLRWPGVLEKNILDPETINKPLLKLIDQALDIVIDTRLREGLKIKKMLTERCVKIKKIVDDIRGKMPIILKNLREKLIERAQE</sequence>
<evidence type="ECO:0000313" key="2">
    <source>
        <dbReference type="EMBL" id="SVD28587.1"/>
    </source>
</evidence>
<protein>
    <recommendedName>
        <fullName evidence="1">Endoribonuclease YicC-like N-terminal domain-containing protein</fullName>
    </recommendedName>
</protein>
<proteinExistence type="predicted"/>
<name>A0A382U3N9_9ZZZZ</name>
<dbReference type="PANTHER" id="PTHR30636:SF3">
    <property type="entry name" value="UPF0701 PROTEIN YICC"/>
    <property type="match status" value="1"/>
</dbReference>
<dbReference type="PANTHER" id="PTHR30636">
    <property type="entry name" value="UPF0701 PROTEIN YICC"/>
    <property type="match status" value="1"/>
</dbReference>